<protein>
    <recommendedName>
        <fullName evidence="5">PEP-CTERM protein-sorting domain-containing protein</fullName>
    </recommendedName>
</protein>
<evidence type="ECO:0000313" key="3">
    <source>
        <dbReference type="EMBL" id="APW61816.1"/>
    </source>
</evidence>
<keyword evidence="1" id="KW-0472">Membrane</keyword>
<dbReference type="Proteomes" id="UP000186309">
    <property type="component" value="Chromosome"/>
</dbReference>
<accession>A0A1U7CSE2</accession>
<feature type="transmembrane region" description="Helical" evidence="1">
    <location>
        <begin position="184"/>
        <end position="202"/>
    </location>
</feature>
<keyword evidence="1" id="KW-0812">Transmembrane</keyword>
<feature type="signal peptide" evidence="2">
    <location>
        <begin position="1"/>
        <end position="23"/>
    </location>
</feature>
<dbReference type="EMBL" id="CP019082">
    <property type="protein sequence ID" value="APW61816.1"/>
    <property type="molecule type" value="Genomic_DNA"/>
</dbReference>
<dbReference type="RefSeq" id="WP_076347459.1">
    <property type="nucleotide sequence ID" value="NZ_CP019082.1"/>
</dbReference>
<evidence type="ECO:0000256" key="2">
    <source>
        <dbReference type="SAM" id="SignalP"/>
    </source>
</evidence>
<proteinExistence type="predicted"/>
<keyword evidence="1" id="KW-1133">Transmembrane helix</keyword>
<keyword evidence="2" id="KW-0732">Signal</keyword>
<evidence type="ECO:0008006" key="5">
    <source>
        <dbReference type="Google" id="ProtNLM"/>
    </source>
</evidence>
<name>A0A1U7CSE2_9BACT</name>
<organism evidence="3 4">
    <name type="scientific">Paludisphaera borealis</name>
    <dbReference type="NCBI Taxonomy" id="1387353"/>
    <lineage>
        <taxon>Bacteria</taxon>
        <taxon>Pseudomonadati</taxon>
        <taxon>Planctomycetota</taxon>
        <taxon>Planctomycetia</taxon>
        <taxon>Isosphaerales</taxon>
        <taxon>Isosphaeraceae</taxon>
        <taxon>Paludisphaera</taxon>
    </lineage>
</organism>
<dbReference type="AlphaFoldDB" id="A0A1U7CSE2"/>
<keyword evidence="4" id="KW-1185">Reference proteome</keyword>
<evidence type="ECO:0000313" key="4">
    <source>
        <dbReference type="Proteomes" id="UP000186309"/>
    </source>
</evidence>
<dbReference type="KEGG" id="pbor:BSF38_03345"/>
<feature type="chain" id="PRO_5013069695" description="PEP-CTERM protein-sorting domain-containing protein" evidence="2">
    <location>
        <begin position="24"/>
        <end position="212"/>
    </location>
</feature>
<evidence type="ECO:0000256" key="1">
    <source>
        <dbReference type="SAM" id="Phobius"/>
    </source>
</evidence>
<gene>
    <name evidence="3" type="ORF">BSF38_03345</name>
</gene>
<sequence length="212" mass="21316">MNRIQIAFLIVTLPLVLAQSASAALILSLDKSYYTIDGVGNTTAVQVFLSQTPDGPQVGAGNELLSAGIELTFATTGAATVGVATDVTPAPVWDASSVNISTNGSNTLVDLGLVSLLGISDLSSPLLLGTFVFTGQSLGGTDVSVATLEPGSSFITAQGDVLDPTSAADAVVTVVSATIPEPSALVMASLGGLISAGGCGWYRRMRSGRGAR</sequence>
<reference evidence="4" key="1">
    <citation type="submission" date="2016-12" db="EMBL/GenBank/DDBJ databases">
        <title>Comparative genomics of four Isosphaeraceae planctomycetes: a common pool of plasmids and glycoside hydrolase genes.</title>
        <authorList>
            <person name="Ivanova A."/>
        </authorList>
    </citation>
    <scope>NUCLEOTIDE SEQUENCE [LARGE SCALE GENOMIC DNA]</scope>
    <source>
        <strain evidence="4">PX4</strain>
    </source>
</reference>